<comment type="caution">
    <text evidence="1">The sequence shown here is derived from an EMBL/GenBank/DDBJ whole genome shotgun (WGS) entry which is preliminary data.</text>
</comment>
<dbReference type="AlphaFoldDB" id="A0A0D0JUC4"/>
<gene>
    <name evidence="1" type="ORF">RU07_20630</name>
</gene>
<dbReference type="OrthoDB" id="8302330at2"/>
<organism evidence="1 2">
    <name type="scientific">Agrobacterium tumefaciens</name>
    <dbReference type="NCBI Taxonomy" id="358"/>
    <lineage>
        <taxon>Bacteria</taxon>
        <taxon>Pseudomonadati</taxon>
        <taxon>Pseudomonadota</taxon>
        <taxon>Alphaproteobacteria</taxon>
        <taxon>Hyphomicrobiales</taxon>
        <taxon>Rhizobiaceae</taxon>
        <taxon>Rhizobium/Agrobacterium group</taxon>
        <taxon>Agrobacterium</taxon>
        <taxon>Agrobacterium tumefaciens complex</taxon>
    </lineage>
</organism>
<dbReference type="EMBL" id="JXQV01000030">
    <property type="protein sequence ID" value="KIP99080.1"/>
    <property type="molecule type" value="Genomic_DNA"/>
</dbReference>
<reference evidence="1 2" key="1">
    <citation type="submission" date="2014-12" db="EMBL/GenBank/DDBJ databases">
        <title>16Stimator: statistical estimation of ribosomal gene copy numbers from draft genome assemblies.</title>
        <authorList>
            <person name="Perisin M.A."/>
            <person name="Vetter M."/>
            <person name="Gilbert J.A."/>
            <person name="Bergelson J."/>
        </authorList>
    </citation>
    <scope>NUCLEOTIDE SEQUENCE [LARGE SCALE GENOMIC DNA]</scope>
    <source>
        <strain evidence="1 2">MEJ076</strain>
    </source>
</reference>
<dbReference type="Proteomes" id="UP000035017">
    <property type="component" value="Unassembled WGS sequence"/>
</dbReference>
<accession>A0A0D0JUC4</accession>
<sequence>MFEIDWKKAPKNARWWAVDRNGEAHWFSGPDVKPFTAFWFSEPIPAPSFGYDGDWRKSLIERPSAPAGATS</sequence>
<evidence type="ECO:0008006" key="3">
    <source>
        <dbReference type="Google" id="ProtNLM"/>
    </source>
</evidence>
<proteinExistence type="predicted"/>
<evidence type="ECO:0000313" key="2">
    <source>
        <dbReference type="Proteomes" id="UP000035017"/>
    </source>
</evidence>
<name>A0A0D0JUC4_AGRTU</name>
<protein>
    <recommendedName>
        <fullName evidence="3">Phage-related gp54 protein</fullName>
    </recommendedName>
</protein>
<evidence type="ECO:0000313" key="1">
    <source>
        <dbReference type="EMBL" id="KIP99080.1"/>
    </source>
</evidence>